<dbReference type="AlphaFoldDB" id="A0A4Z2HFH0"/>
<keyword evidence="3" id="KW-1185">Reference proteome</keyword>
<proteinExistence type="predicted"/>
<evidence type="ECO:0000313" key="3">
    <source>
        <dbReference type="Proteomes" id="UP000314294"/>
    </source>
</evidence>
<reference evidence="2 3" key="1">
    <citation type="submission" date="2019-03" db="EMBL/GenBank/DDBJ databases">
        <title>First draft genome of Liparis tanakae, snailfish: a comprehensive survey of snailfish specific genes.</title>
        <authorList>
            <person name="Kim W."/>
            <person name="Song I."/>
            <person name="Jeong J.-H."/>
            <person name="Kim D."/>
            <person name="Kim S."/>
            <person name="Ryu S."/>
            <person name="Song J.Y."/>
            <person name="Lee S.K."/>
        </authorList>
    </citation>
    <scope>NUCLEOTIDE SEQUENCE [LARGE SCALE GENOMIC DNA]</scope>
    <source>
        <tissue evidence="2">Muscle</tissue>
    </source>
</reference>
<name>A0A4Z2HFH0_9TELE</name>
<organism evidence="2 3">
    <name type="scientific">Liparis tanakae</name>
    <name type="common">Tanaka's snailfish</name>
    <dbReference type="NCBI Taxonomy" id="230148"/>
    <lineage>
        <taxon>Eukaryota</taxon>
        <taxon>Metazoa</taxon>
        <taxon>Chordata</taxon>
        <taxon>Craniata</taxon>
        <taxon>Vertebrata</taxon>
        <taxon>Euteleostomi</taxon>
        <taxon>Actinopterygii</taxon>
        <taxon>Neopterygii</taxon>
        <taxon>Teleostei</taxon>
        <taxon>Neoteleostei</taxon>
        <taxon>Acanthomorphata</taxon>
        <taxon>Eupercaria</taxon>
        <taxon>Perciformes</taxon>
        <taxon>Cottioidei</taxon>
        <taxon>Cottales</taxon>
        <taxon>Liparidae</taxon>
        <taxon>Liparis</taxon>
    </lineage>
</organism>
<feature type="region of interest" description="Disordered" evidence="1">
    <location>
        <begin position="63"/>
        <end position="91"/>
    </location>
</feature>
<evidence type="ECO:0000256" key="1">
    <source>
        <dbReference type="SAM" id="MobiDB-lite"/>
    </source>
</evidence>
<evidence type="ECO:0000313" key="2">
    <source>
        <dbReference type="EMBL" id="TNN63664.1"/>
    </source>
</evidence>
<gene>
    <name evidence="2" type="ORF">EYF80_026082</name>
</gene>
<sequence length="91" mass="9823">MHGELPQELSAAALEALGTGTGHAGGQIQIIYQVFKLYDVEGWSSQLSCWEYLVKHARGTQKPCTDETTGIRTNESKTNNTGGYETTAMGS</sequence>
<dbReference type="Proteomes" id="UP000314294">
    <property type="component" value="Unassembled WGS sequence"/>
</dbReference>
<accession>A0A4Z2HFH0</accession>
<protein>
    <submittedName>
        <fullName evidence="2">Uncharacterized protein</fullName>
    </submittedName>
</protein>
<dbReference type="EMBL" id="SRLO01000268">
    <property type="protein sequence ID" value="TNN63664.1"/>
    <property type="molecule type" value="Genomic_DNA"/>
</dbReference>
<comment type="caution">
    <text evidence="2">The sequence shown here is derived from an EMBL/GenBank/DDBJ whole genome shotgun (WGS) entry which is preliminary data.</text>
</comment>